<feature type="chain" id="PRO_5022235235" description="ABC-type transport auxiliary lipoprotein component domain-containing protein" evidence="1">
    <location>
        <begin position="21"/>
        <end position="210"/>
    </location>
</feature>
<reference evidence="3 4" key="1">
    <citation type="submission" date="2019-07" db="EMBL/GenBank/DDBJ databases">
        <title>Whole genome shotgun sequence of Rhodospirillum oryzae NBRC 107573.</title>
        <authorList>
            <person name="Hosoyama A."/>
            <person name="Uohara A."/>
            <person name="Ohji S."/>
            <person name="Ichikawa N."/>
        </authorList>
    </citation>
    <scope>NUCLEOTIDE SEQUENCE [LARGE SCALE GENOMIC DNA]</scope>
    <source>
        <strain evidence="3 4">NBRC 107573</strain>
    </source>
</reference>
<evidence type="ECO:0000313" key="3">
    <source>
        <dbReference type="EMBL" id="GEO81912.1"/>
    </source>
</evidence>
<name>A0A512H906_9PROT</name>
<sequence>MPLIRLALVAAVCLGLAACATTTPQGSTEPRLTLHHLDVRPLMPPPLSGDRAVGSDPRAVIVTPVAAEGALQGRAILYSGDRITTLAHPLDQWDEALPRRLQRDLVAFLLTEGPFSNVVGGSADAAAGGALVLNTHLLRFEHYVAPSAPGITVSLELSLFDPATDTVRLVGTYTETQPLDDPSVEAAVRAMGQAVRRVFGRFVADLSRVG</sequence>
<dbReference type="Gene3D" id="3.40.50.10610">
    <property type="entry name" value="ABC-type transport auxiliary lipoprotein component"/>
    <property type="match status" value="1"/>
</dbReference>
<dbReference type="Pfam" id="PF03886">
    <property type="entry name" value="ABC_trans_aux"/>
    <property type="match status" value="1"/>
</dbReference>
<dbReference type="SUPFAM" id="SSF159594">
    <property type="entry name" value="XCC0632-like"/>
    <property type="match status" value="1"/>
</dbReference>
<dbReference type="RefSeq" id="WP_147163931.1">
    <property type="nucleotide sequence ID" value="NZ_BJZO01000053.1"/>
</dbReference>
<dbReference type="PROSITE" id="PS51257">
    <property type="entry name" value="PROKAR_LIPOPROTEIN"/>
    <property type="match status" value="1"/>
</dbReference>
<organism evidence="3 4">
    <name type="scientific">Pararhodospirillum oryzae</name>
    <dbReference type="NCBI Taxonomy" id="478448"/>
    <lineage>
        <taxon>Bacteria</taxon>
        <taxon>Pseudomonadati</taxon>
        <taxon>Pseudomonadota</taxon>
        <taxon>Alphaproteobacteria</taxon>
        <taxon>Rhodospirillales</taxon>
        <taxon>Rhodospirillaceae</taxon>
        <taxon>Pararhodospirillum</taxon>
    </lineage>
</organism>
<dbReference type="EMBL" id="BJZO01000053">
    <property type="protein sequence ID" value="GEO81912.1"/>
    <property type="molecule type" value="Genomic_DNA"/>
</dbReference>
<evidence type="ECO:0000256" key="1">
    <source>
        <dbReference type="SAM" id="SignalP"/>
    </source>
</evidence>
<evidence type="ECO:0000259" key="2">
    <source>
        <dbReference type="Pfam" id="PF03886"/>
    </source>
</evidence>
<feature type="domain" description="ABC-type transport auxiliary lipoprotein component" evidence="2">
    <location>
        <begin position="51"/>
        <end position="198"/>
    </location>
</feature>
<dbReference type="AlphaFoldDB" id="A0A512H906"/>
<keyword evidence="4" id="KW-1185">Reference proteome</keyword>
<keyword evidence="1" id="KW-0732">Signal</keyword>
<gene>
    <name evidence="3" type="ORF">ROR02_20430</name>
</gene>
<comment type="caution">
    <text evidence="3">The sequence shown here is derived from an EMBL/GenBank/DDBJ whole genome shotgun (WGS) entry which is preliminary data.</text>
</comment>
<evidence type="ECO:0000313" key="4">
    <source>
        <dbReference type="Proteomes" id="UP000321567"/>
    </source>
</evidence>
<dbReference type="OrthoDB" id="8445211at2"/>
<feature type="signal peptide" evidence="1">
    <location>
        <begin position="1"/>
        <end position="20"/>
    </location>
</feature>
<dbReference type="Proteomes" id="UP000321567">
    <property type="component" value="Unassembled WGS sequence"/>
</dbReference>
<dbReference type="InterPro" id="IPR005586">
    <property type="entry name" value="ABC_trans_aux"/>
</dbReference>
<accession>A0A512H906</accession>
<protein>
    <recommendedName>
        <fullName evidence="2">ABC-type transport auxiliary lipoprotein component domain-containing protein</fullName>
    </recommendedName>
</protein>
<proteinExistence type="predicted"/>